<reference evidence="2" key="1">
    <citation type="journal article" date="2014" name="Science">
        <title>Ancient hybridizations among the ancestral genomes of bread wheat.</title>
        <authorList>
            <consortium name="International Wheat Genome Sequencing Consortium,"/>
            <person name="Marcussen T."/>
            <person name="Sandve S.R."/>
            <person name="Heier L."/>
            <person name="Spannagl M."/>
            <person name="Pfeifer M."/>
            <person name="Jakobsen K.S."/>
            <person name="Wulff B.B."/>
            <person name="Steuernagel B."/>
            <person name="Mayer K.F."/>
            <person name="Olsen O.A."/>
        </authorList>
    </citation>
    <scope>NUCLEOTIDE SEQUENCE [LARGE SCALE GENOMIC DNA]</scope>
    <source>
        <strain evidence="2">cv. AL8/78</strain>
    </source>
</reference>
<proteinExistence type="predicted"/>
<sequence>GAVALIRIFSTPNLLCRSGSISYMTWAQTLCVGTNAIWPDVAAAGGGHRGRSLNLVHAGVPLWARLSAEDILCIKRLGDGYSHGLLGDWTKAPPGRSIFVDPEFSAPSDLSYSLQSTANVPS</sequence>
<dbReference type="AlphaFoldDB" id="A0A453CZI5"/>
<dbReference type="Gramene" id="AET2Gv21025900.1">
    <property type="protein sequence ID" value="AET2Gv21025900.1"/>
    <property type="gene ID" value="AET2Gv21025900"/>
</dbReference>
<accession>A0A453CZI5</accession>
<reference evidence="1" key="4">
    <citation type="submission" date="2019-03" db="UniProtKB">
        <authorList>
            <consortium name="EnsemblPlants"/>
        </authorList>
    </citation>
    <scope>IDENTIFICATION</scope>
</reference>
<keyword evidence="2" id="KW-1185">Reference proteome</keyword>
<reference evidence="1" key="5">
    <citation type="journal article" date="2021" name="G3 (Bethesda)">
        <title>Aegilops tauschii genome assembly Aet v5.0 features greater sequence contiguity and improved annotation.</title>
        <authorList>
            <person name="Wang L."/>
            <person name="Zhu T."/>
            <person name="Rodriguez J.C."/>
            <person name="Deal K.R."/>
            <person name="Dubcovsky J."/>
            <person name="McGuire P.E."/>
            <person name="Lux T."/>
            <person name="Spannagl M."/>
            <person name="Mayer K.F.X."/>
            <person name="Baldrich P."/>
            <person name="Meyers B.C."/>
            <person name="Huo N."/>
            <person name="Gu Y.Q."/>
            <person name="Zhou H."/>
            <person name="Devos K.M."/>
            <person name="Bennetzen J.L."/>
            <person name="Unver T."/>
            <person name="Budak H."/>
            <person name="Gulick P.J."/>
            <person name="Galiba G."/>
            <person name="Kalapos B."/>
            <person name="Nelson D.R."/>
            <person name="Li P."/>
            <person name="You F.M."/>
            <person name="Luo M.C."/>
            <person name="Dvorak J."/>
        </authorList>
    </citation>
    <scope>NUCLEOTIDE SEQUENCE [LARGE SCALE GENOMIC DNA]</scope>
    <source>
        <strain evidence="1">cv. AL8/78</strain>
    </source>
</reference>
<protein>
    <submittedName>
        <fullName evidence="1">Uncharacterized protein</fullName>
    </submittedName>
</protein>
<organism evidence="1 2">
    <name type="scientific">Aegilops tauschii subsp. strangulata</name>
    <name type="common">Goatgrass</name>
    <dbReference type="NCBI Taxonomy" id="200361"/>
    <lineage>
        <taxon>Eukaryota</taxon>
        <taxon>Viridiplantae</taxon>
        <taxon>Streptophyta</taxon>
        <taxon>Embryophyta</taxon>
        <taxon>Tracheophyta</taxon>
        <taxon>Spermatophyta</taxon>
        <taxon>Magnoliopsida</taxon>
        <taxon>Liliopsida</taxon>
        <taxon>Poales</taxon>
        <taxon>Poaceae</taxon>
        <taxon>BOP clade</taxon>
        <taxon>Pooideae</taxon>
        <taxon>Triticodae</taxon>
        <taxon>Triticeae</taxon>
        <taxon>Triticinae</taxon>
        <taxon>Aegilops</taxon>
    </lineage>
</organism>
<dbReference type="STRING" id="200361.A0A453CZI5"/>
<name>A0A453CZI5_AEGTS</name>
<reference evidence="2" key="2">
    <citation type="journal article" date="2017" name="Nat. Plants">
        <title>The Aegilops tauschii genome reveals multiple impacts of transposons.</title>
        <authorList>
            <person name="Zhao G."/>
            <person name="Zou C."/>
            <person name="Li K."/>
            <person name="Wang K."/>
            <person name="Li T."/>
            <person name="Gao L."/>
            <person name="Zhang X."/>
            <person name="Wang H."/>
            <person name="Yang Z."/>
            <person name="Liu X."/>
            <person name="Jiang W."/>
            <person name="Mao L."/>
            <person name="Kong X."/>
            <person name="Jiao Y."/>
            <person name="Jia J."/>
        </authorList>
    </citation>
    <scope>NUCLEOTIDE SEQUENCE [LARGE SCALE GENOMIC DNA]</scope>
    <source>
        <strain evidence="2">cv. AL8/78</strain>
    </source>
</reference>
<evidence type="ECO:0000313" key="1">
    <source>
        <dbReference type="EnsemblPlants" id="AET2Gv21025900.1"/>
    </source>
</evidence>
<reference evidence="1" key="3">
    <citation type="journal article" date="2017" name="Nature">
        <title>Genome sequence of the progenitor of the wheat D genome Aegilops tauschii.</title>
        <authorList>
            <person name="Luo M.C."/>
            <person name="Gu Y.Q."/>
            <person name="Puiu D."/>
            <person name="Wang H."/>
            <person name="Twardziok S.O."/>
            <person name="Deal K.R."/>
            <person name="Huo N."/>
            <person name="Zhu T."/>
            <person name="Wang L."/>
            <person name="Wang Y."/>
            <person name="McGuire P.E."/>
            <person name="Liu S."/>
            <person name="Long H."/>
            <person name="Ramasamy R.K."/>
            <person name="Rodriguez J.C."/>
            <person name="Van S.L."/>
            <person name="Yuan L."/>
            <person name="Wang Z."/>
            <person name="Xia Z."/>
            <person name="Xiao L."/>
            <person name="Anderson O.D."/>
            <person name="Ouyang S."/>
            <person name="Liang Y."/>
            <person name="Zimin A.V."/>
            <person name="Pertea G."/>
            <person name="Qi P."/>
            <person name="Bennetzen J.L."/>
            <person name="Dai X."/>
            <person name="Dawson M.W."/>
            <person name="Muller H.G."/>
            <person name="Kugler K."/>
            <person name="Rivarola-Duarte L."/>
            <person name="Spannagl M."/>
            <person name="Mayer K.F.X."/>
            <person name="Lu F.H."/>
            <person name="Bevan M.W."/>
            <person name="Leroy P."/>
            <person name="Li P."/>
            <person name="You F.M."/>
            <person name="Sun Q."/>
            <person name="Liu Z."/>
            <person name="Lyons E."/>
            <person name="Wicker T."/>
            <person name="Salzberg S.L."/>
            <person name="Devos K.M."/>
            <person name="Dvorak J."/>
        </authorList>
    </citation>
    <scope>NUCLEOTIDE SEQUENCE [LARGE SCALE GENOMIC DNA]</scope>
    <source>
        <strain evidence="1">cv. AL8/78</strain>
    </source>
</reference>
<dbReference type="EnsemblPlants" id="AET2Gv21025900.1">
    <property type="protein sequence ID" value="AET2Gv21025900.1"/>
    <property type="gene ID" value="AET2Gv21025900"/>
</dbReference>
<dbReference type="Proteomes" id="UP000015105">
    <property type="component" value="Chromosome 2D"/>
</dbReference>
<evidence type="ECO:0000313" key="2">
    <source>
        <dbReference type="Proteomes" id="UP000015105"/>
    </source>
</evidence>